<dbReference type="GO" id="GO:0006096">
    <property type="term" value="P:glycolytic process"/>
    <property type="evidence" value="ECO:0007669"/>
    <property type="project" value="UniProtKB-UniRule"/>
</dbReference>
<dbReference type="EMBL" id="LN734822">
    <property type="protein sequence ID" value="CEL23911.1"/>
    <property type="molecule type" value="Genomic_DNA"/>
</dbReference>
<feature type="binding site" evidence="13">
    <location>
        <position position="122"/>
    </location>
    <ligand>
        <name>substrate</name>
    </ligand>
</feature>
<dbReference type="HAMAP" id="MF_00145">
    <property type="entry name" value="Phosphoglyc_kinase"/>
    <property type="match status" value="1"/>
</dbReference>
<feature type="binding site" evidence="13">
    <location>
        <position position="162"/>
    </location>
    <ligand>
        <name>substrate</name>
    </ligand>
</feature>
<evidence type="ECO:0000256" key="6">
    <source>
        <dbReference type="ARBA" id="ARBA00016471"/>
    </source>
</evidence>
<comment type="pathway">
    <text evidence="3 13">Carbohydrate degradation; glycolysis; pyruvate from D-glyceraldehyde 3-phosphate: step 2/5.</text>
</comment>
<feature type="binding site" evidence="13 14">
    <location>
        <begin position="65"/>
        <end position="68"/>
    </location>
    <ligand>
        <name>substrate</name>
    </ligand>
</feature>
<evidence type="ECO:0000256" key="14">
    <source>
        <dbReference type="PIRSR" id="PIRSR000724-1"/>
    </source>
</evidence>
<evidence type="ECO:0000256" key="5">
    <source>
        <dbReference type="ARBA" id="ARBA00013061"/>
    </source>
</evidence>
<comment type="similarity">
    <text evidence="4 13 16">Belongs to the phosphoglycerate kinase family.</text>
</comment>
<protein>
    <recommendedName>
        <fullName evidence="6 13">Phosphoglycerate kinase</fullName>
        <ecNumber evidence="5 13">2.7.2.3</ecNumber>
    </recommendedName>
</protein>
<dbReference type="EMBL" id="LN515531">
    <property type="protein sequence ID" value="CEA13938.1"/>
    <property type="molecule type" value="Genomic_DNA"/>
</dbReference>
<dbReference type="GO" id="GO:0005829">
    <property type="term" value="C:cytosol"/>
    <property type="evidence" value="ECO:0007669"/>
    <property type="project" value="TreeGrafter"/>
</dbReference>
<feature type="binding site" evidence="14">
    <location>
        <position position="162"/>
    </location>
    <ligand>
        <name>(2R)-3-phosphoglycerate</name>
        <dbReference type="ChEBI" id="CHEBI:58272"/>
    </ligand>
</feature>
<dbReference type="GO" id="GO:0043531">
    <property type="term" value="F:ADP binding"/>
    <property type="evidence" value="ECO:0007669"/>
    <property type="project" value="TreeGrafter"/>
</dbReference>
<evidence type="ECO:0000313" key="19">
    <source>
        <dbReference type="Proteomes" id="UP000062768"/>
    </source>
</evidence>
<dbReference type="Gene3D" id="3.40.50.1260">
    <property type="entry name" value="Phosphoglycerate kinase, N-terminal domain"/>
    <property type="match status" value="2"/>
</dbReference>
<organism evidence="17">
    <name type="scientific">Methanobacterium formicicum</name>
    <dbReference type="NCBI Taxonomy" id="2162"/>
    <lineage>
        <taxon>Archaea</taxon>
        <taxon>Methanobacteriati</taxon>
        <taxon>Methanobacteriota</taxon>
        <taxon>Methanomada group</taxon>
        <taxon>Methanobacteria</taxon>
        <taxon>Methanobacteriales</taxon>
        <taxon>Methanobacteriaceae</taxon>
        <taxon>Methanobacterium</taxon>
    </lineage>
</organism>
<dbReference type="InterPro" id="IPR001576">
    <property type="entry name" value="Phosphoglycerate_kinase"/>
</dbReference>
<evidence type="ECO:0000256" key="16">
    <source>
        <dbReference type="RuleBase" id="RU000532"/>
    </source>
</evidence>
<dbReference type="InterPro" id="IPR036043">
    <property type="entry name" value="Phosphoglycerate_kinase_sf"/>
</dbReference>
<keyword evidence="10 13" id="KW-0418">Kinase</keyword>
<name>A0A090I3S2_METFO</name>
<dbReference type="SUPFAM" id="SSF53748">
    <property type="entry name" value="Phosphoglycerate kinase"/>
    <property type="match status" value="1"/>
</dbReference>
<comment type="subunit">
    <text evidence="13">Monomer.</text>
</comment>
<feature type="binding site" evidence="14">
    <location>
        <position position="122"/>
    </location>
    <ligand>
        <name>(2R)-3-phosphoglycerate</name>
        <dbReference type="ChEBI" id="CHEBI:58272"/>
    </ligand>
</feature>
<dbReference type="FunFam" id="3.40.50.1260:FF:000006">
    <property type="entry name" value="Phosphoglycerate kinase"/>
    <property type="match status" value="1"/>
</dbReference>
<dbReference type="PANTHER" id="PTHR11406">
    <property type="entry name" value="PHOSPHOGLYCERATE KINASE"/>
    <property type="match status" value="1"/>
</dbReference>
<dbReference type="PATRIC" id="fig|2162.10.peg.268"/>
<proteinExistence type="inferred from homology"/>
<dbReference type="Proteomes" id="UP000062768">
    <property type="component" value="Chromosome I"/>
</dbReference>
<evidence type="ECO:0000256" key="12">
    <source>
        <dbReference type="ARBA" id="ARBA00023152"/>
    </source>
</evidence>
<dbReference type="AlphaFoldDB" id="A0A090I3S2"/>
<feature type="binding site" evidence="14">
    <location>
        <position position="42"/>
    </location>
    <ligand>
        <name>(2R)-3-phosphoglycerate</name>
        <dbReference type="ChEBI" id="CHEBI:58272"/>
    </ligand>
</feature>
<dbReference type="PROSITE" id="PS00111">
    <property type="entry name" value="PGLYCERATE_KINASE"/>
    <property type="match status" value="1"/>
</dbReference>
<evidence type="ECO:0000313" key="17">
    <source>
        <dbReference type="EMBL" id="CEA13938.1"/>
    </source>
</evidence>
<dbReference type="EC" id="2.7.2.3" evidence="5 13"/>
<feature type="binding site" evidence="13">
    <location>
        <begin position="361"/>
        <end position="364"/>
    </location>
    <ligand>
        <name>ATP</name>
        <dbReference type="ChEBI" id="CHEBI:30616"/>
    </ligand>
</feature>
<dbReference type="PANTHER" id="PTHR11406:SF23">
    <property type="entry name" value="PHOSPHOGLYCERATE KINASE 1, CHLOROPLASTIC-RELATED"/>
    <property type="match status" value="1"/>
</dbReference>
<reference evidence="17" key="1">
    <citation type="submission" date="2014-08" db="EMBL/GenBank/DDBJ databases">
        <authorList>
            <person name="Wibberg D."/>
        </authorList>
    </citation>
    <scope>NUCLEOTIDE SEQUENCE</scope>
</reference>
<evidence type="ECO:0000256" key="10">
    <source>
        <dbReference type="ARBA" id="ARBA00022777"/>
    </source>
</evidence>
<evidence type="ECO:0000256" key="9">
    <source>
        <dbReference type="ARBA" id="ARBA00022741"/>
    </source>
</evidence>
<dbReference type="InterPro" id="IPR015824">
    <property type="entry name" value="Phosphoglycerate_kinase_N"/>
</dbReference>
<evidence type="ECO:0000256" key="11">
    <source>
        <dbReference type="ARBA" id="ARBA00022840"/>
    </source>
</evidence>
<comment type="subcellular location">
    <subcellularLocation>
        <location evidence="2 13">Cytoplasm</location>
    </subcellularLocation>
</comment>
<dbReference type="GO" id="GO:0006094">
    <property type="term" value="P:gluconeogenesis"/>
    <property type="evidence" value="ECO:0007669"/>
    <property type="project" value="TreeGrafter"/>
</dbReference>
<evidence type="ECO:0000256" key="3">
    <source>
        <dbReference type="ARBA" id="ARBA00004838"/>
    </source>
</evidence>
<dbReference type="PRINTS" id="PR00477">
    <property type="entry name" value="PHGLYCKINASE"/>
</dbReference>
<evidence type="ECO:0000256" key="15">
    <source>
        <dbReference type="PIRSR" id="PIRSR000724-2"/>
    </source>
</evidence>
<dbReference type="UniPathway" id="UPA00109">
    <property type="reaction ID" value="UER00185"/>
</dbReference>
<keyword evidence="19" id="KW-1185">Reference proteome</keyword>
<keyword evidence="12 13" id="KW-0324">Glycolysis</keyword>
<dbReference type="InterPro" id="IPR015911">
    <property type="entry name" value="Phosphoglycerate_kinase_CS"/>
</dbReference>
<evidence type="ECO:0000256" key="7">
    <source>
        <dbReference type="ARBA" id="ARBA00022490"/>
    </source>
</evidence>
<dbReference type="KEGG" id="mfi:DSM1535_1606"/>
<comment type="catalytic activity">
    <reaction evidence="1 13 16">
        <text>(2R)-3-phosphoglycerate + ATP = (2R)-3-phospho-glyceroyl phosphate + ADP</text>
        <dbReference type="Rhea" id="RHEA:14801"/>
        <dbReference type="ChEBI" id="CHEBI:30616"/>
        <dbReference type="ChEBI" id="CHEBI:57604"/>
        <dbReference type="ChEBI" id="CHEBI:58272"/>
        <dbReference type="ChEBI" id="CHEBI:456216"/>
        <dbReference type="EC" id="2.7.2.3"/>
    </reaction>
</comment>
<feature type="binding site" evidence="13 14">
    <location>
        <begin position="25"/>
        <end position="27"/>
    </location>
    <ligand>
        <name>substrate</name>
    </ligand>
</feature>
<evidence type="ECO:0000256" key="13">
    <source>
        <dbReference type="HAMAP-Rule" id="MF_00145"/>
    </source>
</evidence>
<keyword evidence="8 13" id="KW-0808">Transferase</keyword>
<dbReference type="GO" id="GO:0005524">
    <property type="term" value="F:ATP binding"/>
    <property type="evidence" value="ECO:0007669"/>
    <property type="project" value="UniProtKB-KW"/>
</dbReference>
<feature type="binding site" evidence="13 15">
    <location>
        <position position="335"/>
    </location>
    <ligand>
        <name>ATP</name>
        <dbReference type="ChEBI" id="CHEBI:30616"/>
    </ligand>
</feature>
<keyword evidence="9 13" id="KW-0547">Nucleotide-binding</keyword>
<accession>A0A090I3S2</accession>
<evidence type="ECO:0000313" key="18">
    <source>
        <dbReference type="EMBL" id="CEL23911.1"/>
    </source>
</evidence>
<evidence type="ECO:0000256" key="1">
    <source>
        <dbReference type="ARBA" id="ARBA00000642"/>
    </source>
</evidence>
<dbReference type="Pfam" id="PF00162">
    <property type="entry name" value="PGK"/>
    <property type="match status" value="1"/>
</dbReference>
<dbReference type="GO" id="GO:0004618">
    <property type="term" value="F:phosphoglycerate kinase activity"/>
    <property type="evidence" value="ECO:0007669"/>
    <property type="project" value="UniProtKB-UniRule"/>
</dbReference>
<keyword evidence="11 13" id="KW-0067">ATP-binding</keyword>
<keyword evidence="7 13" id="KW-0963">Cytoplasm</keyword>
<evidence type="ECO:0000256" key="4">
    <source>
        <dbReference type="ARBA" id="ARBA00008982"/>
    </source>
</evidence>
<comment type="caution">
    <text evidence="13">Lacks conserved residue(s) required for the propagation of feature annotation.</text>
</comment>
<reference evidence="18" key="2">
    <citation type="submission" date="2014-09" db="EMBL/GenBank/DDBJ databases">
        <authorList>
            <person name="Bishop-Lilly K.A."/>
            <person name="Broomall S.M."/>
            <person name="Chain P.S."/>
            <person name="Chertkov O."/>
            <person name="Coyne S.R."/>
            <person name="Daligault H.E."/>
            <person name="Davenport K.W."/>
            <person name="Erkkila T."/>
            <person name="Frey K.G."/>
            <person name="Gibbons H.S."/>
            <person name="Gu W."/>
            <person name="Jaissle J."/>
            <person name="Johnson S.L."/>
            <person name="Koroleva G.I."/>
            <person name="Ladner J.T."/>
            <person name="Lo C.-C."/>
            <person name="Minogue T.D."/>
            <person name="Munk C."/>
            <person name="Palacios G.F."/>
            <person name="Redden C.L."/>
            <person name="Rosenzweig C.N."/>
            <person name="Scholz M.B."/>
            <person name="Teshima H."/>
            <person name="Xu Y."/>
        </authorList>
    </citation>
    <scope>NUCLEOTIDE SEQUENCE</scope>
    <source>
        <strain evidence="18">Mb9</strain>
    </source>
</reference>
<evidence type="ECO:0000256" key="2">
    <source>
        <dbReference type="ARBA" id="ARBA00004496"/>
    </source>
</evidence>
<sequence>MDMAPDFNTIDDLEVEGKTVLVRVDINSPVDPLTGLLLDDTRIRLHAETIAELANKGAKTVIIAHQSRPGKKDFTTLEQHAEALSNLLDRPVSYVDDIFGSNAREAIGGLHSGDILLLENVRFYSEEILQREAPQQAETHMVKLLSPLADYFINDAFAAAHRSQPSLVGFAVNLPSAAGRVMERELTALYSAVSNVERPCVYVLGGVKVDDSIMVMENALEAGSADYILTTGLVANIFLWGGGVNIRKHNQNFIKDRDYCAYVKKAQELCKKFKDQILVPTDLAVCKDDKRLEYPVDQLPNLPIFDLGTETTTEYARVIRNARTIFANGPAGVFEKEGFNQGTEDILNAISSSPGFSIIGGGHLAAAANQMGLGGISHISSGGGASISLIAGERLPAVEVLKKAALKHK</sequence>
<evidence type="ECO:0000256" key="8">
    <source>
        <dbReference type="ARBA" id="ARBA00022679"/>
    </source>
</evidence>
<dbReference type="FunFam" id="3.40.50.1260:FF:000012">
    <property type="entry name" value="Phosphoglycerate kinase"/>
    <property type="match status" value="1"/>
</dbReference>
<feature type="binding site" evidence="13">
    <location>
        <position position="42"/>
    </location>
    <ligand>
        <name>substrate</name>
    </ligand>
</feature>
<dbReference type="PIRSF" id="PIRSF000724">
    <property type="entry name" value="Pgk"/>
    <property type="match status" value="1"/>
</dbReference>
<gene>
    <name evidence="13 17" type="primary">pgk</name>
    <name evidence="17" type="ORF">DSM1535_1606</name>
    <name evidence="18" type="ORF">MB9_0256</name>
</gene>